<comment type="caution">
    <text evidence="3">The sequence shown here is derived from an EMBL/GenBank/DDBJ whole genome shotgun (WGS) entry which is preliminary data.</text>
</comment>
<evidence type="ECO:0000256" key="1">
    <source>
        <dbReference type="PROSITE-ProRule" id="PRU01076"/>
    </source>
</evidence>
<dbReference type="SMART" id="SM00966">
    <property type="entry name" value="SpoVT_AbrB"/>
    <property type="match status" value="1"/>
</dbReference>
<protein>
    <submittedName>
        <fullName evidence="3">AbrB/MazE/SpoVT family DNA-binding domain-containing protein</fullName>
    </submittedName>
</protein>
<feature type="domain" description="SpoVT-AbrB" evidence="2">
    <location>
        <begin position="1"/>
        <end position="46"/>
    </location>
</feature>
<accession>A0ABW0IP75</accession>
<name>A0ABW0IP75_9HYPH</name>
<dbReference type="RefSeq" id="WP_377798238.1">
    <property type="nucleotide sequence ID" value="NZ_JBHSLW010000011.1"/>
</dbReference>
<dbReference type="NCBIfam" id="TIGR01439">
    <property type="entry name" value="lp_hng_hel_AbrB"/>
    <property type="match status" value="1"/>
</dbReference>
<evidence type="ECO:0000313" key="3">
    <source>
        <dbReference type="EMBL" id="MFC5420076.1"/>
    </source>
</evidence>
<dbReference type="SUPFAM" id="SSF89447">
    <property type="entry name" value="AbrB/MazE/MraZ-like"/>
    <property type="match status" value="1"/>
</dbReference>
<keyword evidence="4" id="KW-1185">Reference proteome</keyword>
<sequence length="91" mass="10284">MATTRLSTKGQVILPKSIREQGRWAPGTEFEVTARDGGVFLAPKSPRKRYTIDDLIGCLPYHGPPKTLEDMQRGIDQAMAERWKRKSGLDR</sequence>
<dbReference type="InterPro" id="IPR037914">
    <property type="entry name" value="SpoVT-AbrB_sf"/>
</dbReference>
<evidence type="ECO:0000259" key="2">
    <source>
        <dbReference type="PROSITE" id="PS51740"/>
    </source>
</evidence>
<dbReference type="Gene3D" id="2.10.260.10">
    <property type="match status" value="1"/>
</dbReference>
<dbReference type="Proteomes" id="UP001596053">
    <property type="component" value="Unassembled WGS sequence"/>
</dbReference>
<dbReference type="InterPro" id="IPR007159">
    <property type="entry name" value="SpoVT-AbrB_dom"/>
</dbReference>
<evidence type="ECO:0000313" key="4">
    <source>
        <dbReference type="Proteomes" id="UP001596053"/>
    </source>
</evidence>
<dbReference type="PROSITE" id="PS51740">
    <property type="entry name" value="SPOVT_ABRB"/>
    <property type="match status" value="1"/>
</dbReference>
<proteinExistence type="predicted"/>
<dbReference type="Pfam" id="PF04014">
    <property type="entry name" value="MazE_antitoxin"/>
    <property type="match status" value="1"/>
</dbReference>
<dbReference type="GO" id="GO:0003677">
    <property type="term" value="F:DNA binding"/>
    <property type="evidence" value="ECO:0007669"/>
    <property type="project" value="UniProtKB-KW"/>
</dbReference>
<gene>
    <name evidence="3" type="ORF">ACFPOB_10935</name>
</gene>
<keyword evidence="1 3" id="KW-0238">DNA-binding</keyword>
<reference evidence="4" key="1">
    <citation type="journal article" date="2019" name="Int. J. Syst. Evol. Microbiol.">
        <title>The Global Catalogue of Microorganisms (GCM) 10K type strain sequencing project: providing services to taxonomists for standard genome sequencing and annotation.</title>
        <authorList>
            <consortium name="The Broad Institute Genomics Platform"/>
            <consortium name="The Broad Institute Genome Sequencing Center for Infectious Disease"/>
            <person name="Wu L."/>
            <person name="Ma J."/>
        </authorList>
    </citation>
    <scope>NUCLEOTIDE SEQUENCE [LARGE SCALE GENOMIC DNA]</scope>
    <source>
        <strain evidence="4">NCAIM B.01391</strain>
    </source>
</reference>
<dbReference type="EMBL" id="JBHSLW010000011">
    <property type="protein sequence ID" value="MFC5420076.1"/>
    <property type="molecule type" value="Genomic_DNA"/>
</dbReference>
<organism evidence="3 4">
    <name type="scientific">Bosea eneae</name>
    <dbReference type="NCBI Taxonomy" id="151454"/>
    <lineage>
        <taxon>Bacteria</taxon>
        <taxon>Pseudomonadati</taxon>
        <taxon>Pseudomonadota</taxon>
        <taxon>Alphaproteobacteria</taxon>
        <taxon>Hyphomicrobiales</taxon>
        <taxon>Boseaceae</taxon>
        <taxon>Bosea</taxon>
    </lineage>
</organism>